<evidence type="ECO:0000256" key="4">
    <source>
        <dbReference type="PIRSR" id="PIRSR602081-1"/>
    </source>
</evidence>
<dbReference type="PANTHER" id="PTHR11455:SF9">
    <property type="entry name" value="CRYPTOCHROME CIRCADIAN CLOCK 5 ISOFORM X1"/>
    <property type="match status" value="1"/>
</dbReference>
<evidence type="ECO:0000313" key="9">
    <source>
        <dbReference type="Proteomes" id="UP001172737"/>
    </source>
</evidence>
<evidence type="ECO:0000313" key="8">
    <source>
        <dbReference type="EMBL" id="MDN4488947.1"/>
    </source>
</evidence>
<evidence type="ECO:0000256" key="3">
    <source>
        <dbReference type="ARBA" id="ARBA00022991"/>
    </source>
</evidence>
<keyword evidence="9" id="KW-1185">Reference proteome</keyword>
<sequence>MTSVWWVRRDARLADNPALVSAQEDGPAAAVAVWTPAIRLWSGRRRAHLARVWWSLREDTGGALGVRRGPADDAVLAVAREHDAPVVWAAQEFSPAGVREQEAVAAALRADGRELRFIGSPYAVAPGRVRKGDGTEFKVFTPFLRAWREHGWRSPAPDADPDGFVRVESDVDLDQRAAHGDADDPLAERAEFREARIHDQLADFLAGDIDRYASERDRPDLDATSHLSAPLAYGQIHPRTVLAASSRLRSDAARKFESEVAWREFHADVLHHHPRAQRESLTPVIPEDAWATGSEADEAFMAWRDGRTGFPLVDAGMRELAATGTMHNRVRMVVASFLVKDLHLPWQRGAAYFRKALLDYDHAQNQLNWQWVAGTGRDAAPYFRIFNPESQAKKFDPDRRYVERWLPELDTPAYPEPMVDHKAEREVSLADFQRGKELR</sequence>
<evidence type="ECO:0000256" key="5">
    <source>
        <dbReference type="PIRSR" id="PIRSR602081-2"/>
    </source>
</evidence>
<keyword evidence="2 4" id="KW-0274">FAD</keyword>
<dbReference type="Gene3D" id="1.10.579.10">
    <property type="entry name" value="DNA Cyclobutane Dipyrimidine Photolyase, subunit A, domain 3"/>
    <property type="match status" value="1"/>
</dbReference>
<evidence type="ECO:0000259" key="7">
    <source>
        <dbReference type="PROSITE" id="PS51645"/>
    </source>
</evidence>
<dbReference type="Proteomes" id="UP001172737">
    <property type="component" value="Unassembled WGS sequence"/>
</dbReference>
<dbReference type="EMBL" id="JAUHPX010000008">
    <property type="protein sequence ID" value="MDN4488947.1"/>
    <property type="molecule type" value="Genomic_DNA"/>
</dbReference>
<dbReference type="EC" id="4.1.99.3" evidence="8"/>
<dbReference type="InterPro" id="IPR002081">
    <property type="entry name" value="Cryptochrome/DNA_photolyase_1"/>
</dbReference>
<dbReference type="Pfam" id="PF00875">
    <property type="entry name" value="DNA_photolyase"/>
    <property type="match status" value="1"/>
</dbReference>
<keyword evidence="3 6" id="KW-0157">Chromophore</keyword>
<comment type="cofactor">
    <cofactor evidence="4">
        <name>FAD</name>
        <dbReference type="ChEBI" id="CHEBI:57692"/>
    </cofactor>
    <text evidence="4">Binds 1 FAD per subunit.</text>
</comment>
<dbReference type="PRINTS" id="PR00147">
    <property type="entry name" value="DNAPHOTLYASE"/>
</dbReference>
<comment type="similarity">
    <text evidence="6">Belongs to the DNA photolyase family.</text>
</comment>
<dbReference type="GO" id="GO:0003677">
    <property type="term" value="F:DNA binding"/>
    <property type="evidence" value="ECO:0007669"/>
    <property type="project" value="TreeGrafter"/>
</dbReference>
<dbReference type="PANTHER" id="PTHR11455">
    <property type="entry name" value="CRYPTOCHROME"/>
    <property type="match status" value="1"/>
</dbReference>
<feature type="domain" description="Photolyase/cryptochrome alpha/beta" evidence="7">
    <location>
        <begin position="1"/>
        <end position="123"/>
    </location>
</feature>
<dbReference type="GO" id="GO:0009416">
    <property type="term" value="P:response to light stimulus"/>
    <property type="evidence" value="ECO:0007669"/>
    <property type="project" value="TreeGrafter"/>
</dbReference>
<name>A0AAW7MAJ7_9MICO</name>
<comment type="caution">
    <text evidence="8">The sequence shown here is derived from an EMBL/GenBank/DDBJ whole genome shotgun (WGS) entry which is preliminary data.</text>
</comment>
<feature type="binding site" evidence="4">
    <location>
        <position position="256"/>
    </location>
    <ligand>
        <name>FAD</name>
        <dbReference type="ChEBI" id="CHEBI:57692"/>
    </ligand>
</feature>
<keyword evidence="1 4" id="KW-0285">Flavoprotein</keyword>
<dbReference type="SUPFAM" id="SSF48173">
    <property type="entry name" value="Cryptochrome/photolyase FAD-binding domain"/>
    <property type="match status" value="1"/>
</dbReference>
<accession>A0AAW7MAJ7</accession>
<evidence type="ECO:0000256" key="2">
    <source>
        <dbReference type="ARBA" id="ARBA00022827"/>
    </source>
</evidence>
<feature type="site" description="Electron transfer via tryptophanyl radical" evidence="5">
    <location>
        <position position="290"/>
    </location>
</feature>
<dbReference type="GO" id="GO:0071949">
    <property type="term" value="F:FAD binding"/>
    <property type="evidence" value="ECO:0007669"/>
    <property type="project" value="TreeGrafter"/>
</dbReference>
<dbReference type="InterPro" id="IPR036155">
    <property type="entry name" value="Crypto/Photolyase_N_sf"/>
</dbReference>
<dbReference type="InterPro" id="IPR006050">
    <property type="entry name" value="DNA_photolyase_N"/>
</dbReference>
<dbReference type="PROSITE" id="PS00394">
    <property type="entry name" value="DNA_PHOTOLYASES_1_1"/>
    <property type="match status" value="1"/>
</dbReference>
<dbReference type="GO" id="GO:0006139">
    <property type="term" value="P:nucleobase-containing compound metabolic process"/>
    <property type="evidence" value="ECO:0007669"/>
    <property type="project" value="UniProtKB-ARBA"/>
</dbReference>
<dbReference type="PROSITE" id="PS51645">
    <property type="entry name" value="PHR_CRY_ALPHA_BETA"/>
    <property type="match status" value="1"/>
</dbReference>
<feature type="binding site" evidence="4">
    <location>
        <begin position="224"/>
        <end position="228"/>
    </location>
    <ligand>
        <name>FAD</name>
        <dbReference type="ChEBI" id="CHEBI:57692"/>
    </ligand>
</feature>
<dbReference type="GO" id="GO:0006950">
    <property type="term" value="P:response to stress"/>
    <property type="evidence" value="ECO:0007669"/>
    <property type="project" value="UniProtKB-ARBA"/>
</dbReference>
<dbReference type="AlphaFoldDB" id="A0AAW7MAJ7"/>
<organism evidence="8 9">
    <name type="scientific">Demequina lignilytica</name>
    <dbReference type="NCBI Taxonomy" id="3051663"/>
    <lineage>
        <taxon>Bacteria</taxon>
        <taxon>Bacillati</taxon>
        <taxon>Actinomycetota</taxon>
        <taxon>Actinomycetes</taxon>
        <taxon>Micrococcales</taxon>
        <taxon>Demequinaceae</taxon>
        <taxon>Demequina</taxon>
    </lineage>
</organism>
<protein>
    <submittedName>
        <fullName evidence="8">Deoxyribodipyrimidine photo-lyase</fullName>
        <ecNumber evidence="8">4.1.99.3</ecNumber>
    </submittedName>
</protein>
<dbReference type="InterPro" id="IPR036134">
    <property type="entry name" value="Crypto/Photolyase_FAD-like_sf"/>
</dbReference>
<dbReference type="RefSeq" id="WP_301121171.1">
    <property type="nucleotide sequence ID" value="NZ_JAUHPX010000008.1"/>
</dbReference>
<feature type="site" description="Electron transfer via tryptophanyl radical" evidence="5">
    <location>
        <position position="346"/>
    </location>
</feature>
<feature type="binding site" evidence="4">
    <location>
        <position position="212"/>
    </location>
    <ligand>
        <name>FAD</name>
        <dbReference type="ChEBI" id="CHEBI:57692"/>
    </ligand>
</feature>
<dbReference type="Pfam" id="PF03441">
    <property type="entry name" value="FAD_binding_7"/>
    <property type="match status" value="1"/>
</dbReference>
<evidence type="ECO:0000256" key="6">
    <source>
        <dbReference type="RuleBase" id="RU004182"/>
    </source>
</evidence>
<dbReference type="SUPFAM" id="SSF52425">
    <property type="entry name" value="Cryptochrome/photolyase, N-terminal domain"/>
    <property type="match status" value="1"/>
</dbReference>
<dbReference type="InterPro" id="IPR018394">
    <property type="entry name" value="DNA_photolyase_1_CS_C"/>
</dbReference>
<gene>
    <name evidence="8" type="ORF">QQX10_12300</name>
</gene>
<keyword evidence="8" id="KW-0456">Lyase</keyword>
<proteinExistence type="inferred from homology"/>
<dbReference type="PROSITE" id="PS00691">
    <property type="entry name" value="DNA_PHOTOLYASES_1_2"/>
    <property type="match status" value="1"/>
</dbReference>
<evidence type="ECO:0000256" key="1">
    <source>
        <dbReference type="ARBA" id="ARBA00022630"/>
    </source>
</evidence>
<dbReference type="InterPro" id="IPR005101">
    <property type="entry name" value="Cryptochr/Photolyase_FAD-bd"/>
</dbReference>
<feature type="site" description="Electron transfer via tryptophanyl radical" evidence="5">
    <location>
        <position position="369"/>
    </location>
</feature>
<dbReference type="Gene3D" id="3.40.50.620">
    <property type="entry name" value="HUPs"/>
    <property type="match status" value="1"/>
</dbReference>
<feature type="binding site" evidence="4">
    <location>
        <begin position="359"/>
        <end position="361"/>
    </location>
    <ligand>
        <name>FAD</name>
        <dbReference type="ChEBI" id="CHEBI:57692"/>
    </ligand>
</feature>
<dbReference type="GO" id="GO:0003904">
    <property type="term" value="F:deoxyribodipyrimidine photo-lyase activity"/>
    <property type="evidence" value="ECO:0007669"/>
    <property type="project" value="UniProtKB-EC"/>
</dbReference>
<dbReference type="Gene3D" id="1.25.40.80">
    <property type="match status" value="1"/>
</dbReference>
<dbReference type="InterPro" id="IPR014729">
    <property type="entry name" value="Rossmann-like_a/b/a_fold"/>
</dbReference>
<reference evidence="8" key="1">
    <citation type="submission" date="2023-06" db="EMBL/GenBank/DDBJ databases">
        <title>Sysu t00039.</title>
        <authorList>
            <person name="Gao L."/>
            <person name="Fang B.-Z."/>
            <person name="Li W.-J."/>
        </authorList>
    </citation>
    <scope>NUCLEOTIDE SEQUENCE</scope>
    <source>
        <strain evidence="8">SYSU T00039</strain>
    </source>
</reference>